<name>D3BE10_HETP5</name>
<keyword evidence="4" id="KW-0175">Coiled coil</keyword>
<evidence type="ECO:0000256" key="5">
    <source>
        <dbReference type="SAM" id="MobiDB-lite"/>
    </source>
</evidence>
<feature type="region of interest" description="Disordered" evidence="5">
    <location>
        <begin position="139"/>
        <end position="167"/>
    </location>
</feature>
<dbReference type="SUPFAM" id="SSF49764">
    <property type="entry name" value="HSP20-like chaperones"/>
    <property type="match status" value="1"/>
</dbReference>
<dbReference type="GeneID" id="31362444"/>
<comment type="similarity">
    <text evidence="2 3">Belongs to the small heat shock protein (HSP20) family.</text>
</comment>
<dbReference type="PANTHER" id="PTHR46733:SF4">
    <property type="entry name" value="HEAT SHOCK PROTEIN 21, CHLOROPLASTIC"/>
    <property type="match status" value="1"/>
</dbReference>
<keyword evidence="1" id="KW-0346">Stress response</keyword>
<accession>D3BE10</accession>
<evidence type="ECO:0000313" key="7">
    <source>
        <dbReference type="EMBL" id="EFA80141.1"/>
    </source>
</evidence>
<dbReference type="Gene3D" id="2.60.40.790">
    <property type="match status" value="1"/>
</dbReference>
<dbReference type="InParanoid" id="D3BE10"/>
<dbReference type="InterPro" id="IPR002068">
    <property type="entry name" value="A-crystallin/Hsp20_dom"/>
</dbReference>
<feature type="coiled-coil region" evidence="4">
    <location>
        <begin position="27"/>
        <end position="54"/>
    </location>
</feature>
<organism evidence="7 8">
    <name type="scientific">Heterostelium pallidum (strain ATCC 26659 / Pp 5 / PN500)</name>
    <name type="common">Cellular slime mold</name>
    <name type="synonym">Polysphondylium pallidum</name>
    <dbReference type="NCBI Taxonomy" id="670386"/>
    <lineage>
        <taxon>Eukaryota</taxon>
        <taxon>Amoebozoa</taxon>
        <taxon>Evosea</taxon>
        <taxon>Eumycetozoa</taxon>
        <taxon>Dictyostelia</taxon>
        <taxon>Acytosteliales</taxon>
        <taxon>Acytosteliaceae</taxon>
        <taxon>Heterostelium</taxon>
    </lineage>
</organism>
<dbReference type="PROSITE" id="PS01031">
    <property type="entry name" value="SHSP"/>
    <property type="match status" value="1"/>
</dbReference>
<dbReference type="RefSeq" id="XP_020432261.1">
    <property type="nucleotide sequence ID" value="XM_020577813.1"/>
</dbReference>
<protein>
    <recommendedName>
        <fullName evidence="6">SHSP domain-containing protein</fullName>
    </recommendedName>
</protein>
<dbReference type="CDD" id="cd06464">
    <property type="entry name" value="ACD_sHsps-like"/>
    <property type="match status" value="1"/>
</dbReference>
<evidence type="ECO:0000256" key="2">
    <source>
        <dbReference type="PROSITE-ProRule" id="PRU00285"/>
    </source>
</evidence>
<evidence type="ECO:0000313" key="8">
    <source>
        <dbReference type="Proteomes" id="UP000001396"/>
    </source>
</evidence>
<evidence type="ECO:0000256" key="3">
    <source>
        <dbReference type="RuleBase" id="RU003616"/>
    </source>
</evidence>
<evidence type="ECO:0000259" key="6">
    <source>
        <dbReference type="PROSITE" id="PS01031"/>
    </source>
</evidence>
<dbReference type="GO" id="GO:0009408">
    <property type="term" value="P:response to heat"/>
    <property type="evidence" value="ECO:0007669"/>
    <property type="project" value="InterPro"/>
</dbReference>
<dbReference type="InterPro" id="IPR008978">
    <property type="entry name" value="HSP20-like_chaperone"/>
</dbReference>
<comment type="caution">
    <text evidence="7">The sequence shown here is derived from an EMBL/GenBank/DDBJ whole genome shotgun (WGS) entry which is preliminary data.</text>
</comment>
<keyword evidence="8" id="KW-1185">Reference proteome</keyword>
<dbReference type="InterPro" id="IPR044587">
    <property type="entry name" value="HSP21-like"/>
</dbReference>
<proteinExistence type="inferred from homology"/>
<dbReference type="AlphaFoldDB" id="D3BE10"/>
<dbReference type="Proteomes" id="UP000001396">
    <property type="component" value="Unassembled WGS sequence"/>
</dbReference>
<evidence type="ECO:0000256" key="1">
    <source>
        <dbReference type="ARBA" id="ARBA00023016"/>
    </source>
</evidence>
<dbReference type="EMBL" id="ADBJ01000031">
    <property type="protein sequence ID" value="EFA80141.1"/>
    <property type="molecule type" value="Genomic_DNA"/>
</dbReference>
<evidence type="ECO:0000256" key="4">
    <source>
        <dbReference type="SAM" id="Coils"/>
    </source>
</evidence>
<feature type="domain" description="SHSP" evidence="6">
    <location>
        <begin position="90"/>
        <end position="211"/>
    </location>
</feature>
<gene>
    <name evidence="7" type="ORF">PPL_06963</name>
</gene>
<sequence length="211" mass="24206">MNPLIMRDALEDGYPVTVVDMIEVSYNHEFQRDVKEFKENMKQMAEEFKEKHRDNMHSHSFWWANRYTGGDHGHHGKPLDHWFGGGRSEESFSSFSPKTRVEETGNSFEVEVELPGIKKNDVKITFSKDTLIIASKEDVVPTTPESSTANSEQPTTTTSNNATKSKSTKRFQKEIQFFEPVSFEKISARMEDGVLYVTVPKEQIDHQVSIL</sequence>
<dbReference type="PANTHER" id="PTHR46733">
    <property type="entry name" value="26.5 KDA HEAT SHOCK PROTEIN, MITOCHONDRIAL"/>
    <property type="match status" value="1"/>
</dbReference>
<reference evidence="7 8" key="1">
    <citation type="journal article" date="2011" name="Genome Res.">
        <title>Phylogeny-wide analysis of social amoeba genomes highlights ancient origins for complex intercellular communication.</title>
        <authorList>
            <person name="Heidel A.J."/>
            <person name="Lawal H.M."/>
            <person name="Felder M."/>
            <person name="Schilde C."/>
            <person name="Helps N.R."/>
            <person name="Tunggal B."/>
            <person name="Rivero F."/>
            <person name="John U."/>
            <person name="Schleicher M."/>
            <person name="Eichinger L."/>
            <person name="Platzer M."/>
            <person name="Noegel A.A."/>
            <person name="Schaap P."/>
            <person name="Gloeckner G."/>
        </authorList>
    </citation>
    <scope>NUCLEOTIDE SEQUENCE [LARGE SCALE GENOMIC DNA]</scope>
    <source>
        <strain evidence="8">ATCC 26659 / Pp 5 / PN500</strain>
    </source>
</reference>
<feature type="compositionally biased region" description="Low complexity" evidence="5">
    <location>
        <begin position="155"/>
        <end position="165"/>
    </location>
</feature>
<dbReference type="Pfam" id="PF00011">
    <property type="entry name" value="HSP20"/>
    <property type="match status" value="1"/>
</dbReference>
<feature type="compositionally biased region" description="Polar residues" evidence="5">
    <location>
        <begin position="143"/>
        <end position="154"/>
    </location>
</feature>